<evidence type="ECO:0000313" key="3">
    <source>
        <dbReference type="Proteomes" id="UP001352852"/>
    </source>
</evidence>
<protein>
    <submittedName>
        <fullName evidence="2">Uncharacterized protein</fullName>
    </submittedName>
</protein>
<dbReference type="Proteomes" id="UP001352852">
    <property type="component" value="Unassembled WGS sequence"/>
</dbReference>
<organism evidence="2 3">
    <name type="scientific">Characodon lateralis</name>
    <dbReference type="NCBI Taxonomy" id="208331"/>
    <lineage>
        <taxon>Eukaryota</taxon>
        <taxon>Metazoa</taxon>
        <taxon>Chordata</taxon>
        <taxon>Craniata</taxon>
        <taxon>Vertebrata</taxon>
        <taxon>Euteleostomi</taxon>
        <taxon>Actinopterygii</taxon>
        <taxon>Neopterygii</taxon>
        <taxon>Teleostei</taxon>
        <taxon>Neoteleostei</taxon>
        <taxon>Acanthomorphata</taxon>
        <taxon>Ovalentaria</taxon>
        <taxon>Atherinomorphae</taxon>
        <taxon>Cyprinodontiformes</taxon>
        <taxon>Goodeidae</taxon>
        <taxon>Characodon</taxon>
    </lineage>
</organism>
<keyword evidence="3" id="KW-1185">Reference proteome</keyword>
<dbReference type="EMBL" id="JAHUTJ010067191">
    <property type="protein sequence ID" value="MED6290931.1"/>
    <property type="molecule type" value="Genomic_DNA"/>
</dbReference>
<accession>A0ABU7EUR8</accession>
<name>A0ABU7EUR8_9TELE</name>
<evidence type="ECO:0000256" key="1">
    <source>
        <dbReference type="SAM" id="MobiDB-lite"/>
    </source>
</evidence>
<proteinExistence type="predicted"/>
<evidence type="ECO:0000313" key="2">
    <source>
        <dbReference type="EMBL" id="MED6290931.1"/>
    </source>
</evidence>
<gene>
    <name evidence="2" type="ORF">CHARACLAT_018464</name>
</gene>
<feature type="region of interest" description="Disordered" evidence="1">
    <location>
        <begin position="37"/>
        <end position="57"/>
    </location>
</feature>
<reference evidence="2 3" key="1">
    <citation type="submission" date="2021-06" db="EMBL/GenBank/DDBJ databases">
        <authorList>
            <person name="Palmer J.M."/>
        </authorList>
    </citation>
    <scope>NUCLEOTIDE SEQUENCE [LARGE SCALE GENOMIC DNA]</scope>
    <source>
        <strain evidence="2 3">CL_MEX2019</strain>
        <tissue evidence="2">Muscle</tissue>
    </source>
</reference>
<sequence length="102" mass="11429">MFWIIILKDPVPTHFQYLPDATSFFNVLEFQRIHDATDSTKVSSGRATGPQHHRSSTVLNSGHEELSLHLSADPPGGFVAEKLHLSQIRPELTGEMFSSQRT</sequence>
<comment type="caution">
    <text evidence="2">The sequence shown here is derived from an EMBL/GenBank/DDBJ whole genome shotgun (WGS) entry which is preliminary data.</text>
</comment>